<dbReference type="InterPro" id="IPR026960">
    <property type="entry name" value="RVT-Znf"/>
</dbReference>
<name>A0AAV5EX36_ELECO</name>
<evidence type="ECO:0000313" key="2">
    <source>
        <dbReference type="EMBL" id="GJN27974.1"/>
    </source>
</evidence>
<evidence type="ECO:0000259" key="1">
    <source>
        <dbReference type="Pfam" id="PF13966"/>
    </source>
</evidence>
<sequence length="209" mass="24182">MGHHPRLHRHAGRGLICLENGQFGSFSSKSAYQAFFQGAITFEPWRRIWRSWAPSKCKVFLWLAVRDRCWTADRLTKRNLPHPDKCPFCDQADETVQHLLTSCVFARECWFKVLAPLGFSSVVPRNHNHKFSDWWRRAVKKVPKARRKGFNSVVILVAWLLWKHRNACVFEGSSPDLRSILRSYDTEHHLWCIAGVKGLASLGRSELTG</sequence>
<proteinExistence type="predicted"/>
<gene>
    <name evidence="2" type="primary">gb16046</name>
    <name evidence="2" type="ORF">PR202_gb16046</name>
</gene>
<reference evidence="2" key="1">
    <citation type="journal article" date="2018" name="DNA Res.">
        <title>Multiple hybrid de novo genome assembly of finger millet, an orphan allotetraploid crop.</title>
        <authorList>
            <person name="Hatakeyama M."/>
            <person name="Aluri S."/>
            <person name="Balachadran M.T."/>
            <person name="Sivarajan S.R."/>
            <person name="Patrignani A."/>
            <person name="Gruter S."/>
            <person name="Poveda L."/>
            <person name="Shimizu-Inatsugi R."/>
            <person name="Baeten J."/>
            <person name="Francoijs K.J."/>
            <person name="Nataraja K.N."/>
            <person name="Reddy Y.A.N."/>
            <person name="Phadnis S."/>
            <person name="Ravikumar R.L."/>
            <person name="Schlapbach R."/>
            <person name="Sreeman S.M."/>
            <person name="Shimizu K.K."/>
        </authorList>
    </citation>
    <scope>NUCLEOTIDE SEQUENCE</scope>
</reference>
<accession>A0AAV5EX36</accession>
<reference evidence="2" key="2">
    <citation type="submission" date="2021-12" db="EMBL/GenBank/DDBJ databases">
        <title>Resequencing data analysis of finger millet.</title>
        <authorList>
            <person name="Hatakeyama M."/>
            <person name="Aluri S."/>
            <person name="Balachadran M.T."/>
            <person name="Sivarajan S.R."/>
            <person name="Poveda L."/>
            <person name="Shimizu-Inatsugi R."/>
            <person name="Schlapbach R."/>
            <person name="Sreeman S.M."/>
            <person name="Shimizu K.K."/>
        </authorList>
    </citation>
    <scope>NUCLEOTIDE SEQUENCE</scope>
</reference>
<comment type="caution">
    <text evidence="2">The sequence shown here is derived from an EMBL/GenBank/DDBJ whole genome shotgun (WGS) entry which is preliminary data.</text>
</comment>
<dbReference type="EMBL" id="BQKI01000080">
    <property type="protein sequence ID" value="GJN27974.1"/>
    <property type="molecule type" value="Genomic_DNA"/>
</dbReference>
<protein>
    <recommendedName>
        <fullName evidence="1">Reverse transcriptase zinc-binding domain-containing protein</fullName>
    </recommendedName>
</protein>
<dbReference type="Proteomes" id="UP001054889">
    <property type="component" value="Unassembled WGS sequence"/>
</dbReference>
<feature type="domain" description="Reverse transcriptase zinc-binding" evidence="1">
    <location>
        <begin position="26"/>
        <end position="110"/>
    </location>
</feature>
<dbReference type="AlphaFoldDB" id="A0AAV5EX36"/>
<evidence type="ECO:0000313" key="3">
    <source>
        <dbReference type="Proteomes" id="UP001054889"/>
    </source>
</evidence>
<organism evidence="2 3">
    <name type="scientific">Eleusine coracana subsp. coracana</name>
    <dbReference type="NCBI Taxonomy" id="191504"/>
    <lineage>
        <taxon>Eukaryota</taxon>
        <taxon>Viridiplantae</taxon>
        <taxon>Streptophyta</taxon>
        <taxon>Embryophyta</taxon>
        <taxon>Tracheophyta</taxon>
        <taxon>Spermatophyta</taxon>
        <taxon>Magnoliopsida</taxon>
        <taxon>Liliopsida</taxon>
        <taxon>Poales</taxon>
        <taxon>Poaceae</taxon>
        <taxon>PACMAD clade</taxon>
        <taxon>Chloridoideae</taxon>
        <taxon>Cynodonteae</taxon>
        <taxon>Eleusininae</taxon>
        <taxon>Eleusine</taxon>
    </lineage>
</organism>
<dbReference type="Pfam" id="PF13966">
    <property type="entry name" value="zf-RVT"/>
    <property type="match status" value="1"/>
</dbReference>
<keyword evidence="3" id="KW-1185">Reference proteome</keyword>